<feature type="transmembrane region" description="Helical" evidence="2">
    <location>
        <begin position="192"/>
        <end position="209"/>
    </location>
</feature>
<feature type="region of interest" description="Disordered" evidence="1">
    <location>
        <begin position="320"/>
        <end position="410"/>
    </location>
</feature>
<keyword evidence="2" id="KW-1133">Transmembrane helix</keyword>
<feature type="transmembrane region" description="Helical" evidence="2">
    <location>
        <begin position="215"/>
        <end position="235"/>
    </location>
</feature>
<dbReference type="AlphaFoldDB" id="A0A1Y2N170"/>
<feature type="transmembrane region" description="Helical" evidence="2">
    <location>
        <begin position="242"/>
        <end position="265"/>
    </location>
</feature>
<feature type="compositionally biased region" description="Low complexity" evidence="1">
    <location>
        <begin position="368"/>
        <end position="386"/>
    </location>
</feature>
<dbReference type="STRING" id="2074.BG845_02092"/>
<feature type="compositionally biased region" description="Pro residues" evidence="1">
    <location>
        <begin position="387"/>
        <end position="401"/>
    </location>
</feature>
<accession>A0A1Y2N170</accession>
<dbReference type="OrthoDB" id="5185521at2"/>
<reference evidence="3 4" key="1">
    <citation type="submission" date="2016-09" db="EMBL/GenBank/DDBJ databases">
        <title>Pseudonocardia autotrophica DSM535, a candidate organism with high potential of specific P450 cytochromes.</title>
        <authorList>
            <person name="Grumaz C."/>
            <person name="Vainshtein Y."/>
            <person name="Kirstahler P."/>
            <person name="Sohn K."/>
        </authorList>
    </citation>
    <scope>NUCLEOTIDE SEQUENCE [LARGE SCALE GENOMIC DNA]</scope>
    <source>
        <strain evidence="3 4">DSM 535</strain>
    </source>
</reference>
<keyword evidence="2" id="KW-0812">Transmembrane</keyword>
<dbReference type="Pfam" id="PF22564">
    <property type="entry name" value="HAAS"/>
    <property type="match status" value="1"/>
</dbReference>
<keyword evidence="4" id="KW-1185">Reference proteome</keyword>
<evidence type="ECO:0000256" key="1">
    <source>
        <dbReference type="SAM" id="MobiDB-lite"/>
    </source>
</evidence>
<evidence type="ECO:0008006" key="5">
    <source>
        <dbReference type="Google" id="ProtNLM"/>
    </source>
</evidence>
<protein>
    <recommendedName>
        <fullName evidence="5">Proline-rich protein</fullName>
    </recommendedName>
</protein>
<comment type="caution">
    <text evidence="3">The sequence shown here is derived from an EMBL/GenBank/DDBJ whole genome shotgun (WGS) entry which is preliminary data.</text>
</comment>
<feature type="transmembrane region" description="Helical" evidence="2">
    <location>
        <begin position="122"/>
        <end position="140"/>
    </location>
</feature>
<name>A0A1Y2N170_PSEAH</name>
<dbReference type="EMBL" id="MIGB01000009">
    <property type="protein sequence ID" value="OSY41190.1"/>
    <property type="molecule type" value="Genomic_DNA"/>
</dbReference>
<evidence type="ECO:0000256" key="2">
    <source>
        <dbReference type="SAM" id="Phobius"/>
    </source>
</evidence>
<dbReference type="RefSeq" id="WP_085912381.1">
    <property type="nucleotide sequence ID" value="NZ_AP018920.1"/>
</dbReference>
<gene>
    <name evidence="3" type="ORF">BG845_02092</name>
</gene>
<keyword evidence="2" id="KW-0472">Membrane</keyword>
<evidence type="ECO:0000313" key="3">
    <source>
        <dbReference type="EMBL" id="OSY41190.1"/>
    </source>
</evidence>
<feature type="transmembrane region" description="Helical" evidence="2">
    <location>
        <begin position="97"/>
        <end position="116"/>
    </location>
</feature>
<evidence type="ECO:0000313" key="4">
    <source>
        <dbReference type="Proteomes" id="UP000194360"/>
    </source>
</evidence>
<proteinExistence type="predicted"/>
<dbReference type="Proteomes" id="UP000194360">
    <property type="component" value="Unassembled WGS sequence"/>
</dbReference>
<organism evidence="3 4">
    <name type="scientific">Pseudonocardia autotrophica</name>
    <name type="common">Amycolata autotrophica</name>
    <name type="synonym">Nocardia autotrophica</name>
    <dbReference type="NCBI Taxonomy" id="2074"/>
    <lineage>
        <taxon>Bacteria</taxon>
        <taxon>Bacillati</taxon>
        <taxon>Actinomycetota</taxon>
        <taxon>Actinomycetes</taxon>
        <taxon>Pseudonocardiales</taxon>
        <taxon>Pseudonocardiaceae</taxon>
        <taxon>Pseudonocardia</taxon>
    </lineage>
</organism>
<sequence>MAETDDPTILIQDTTTAEYLAGLRSALTDLPDGEVEEIVEDARGHLAELAAELGDGYDRAAVHQRLGTPEAYAAELRAAAGFGAVPETPVQRGRGSVRFAVVALVVGALLAGTGGLVVPSGVLGLALGLLVALIGLLAVLRDGPRQSPAAALPSVAALNRGLRTGPDEADASPRGGRVDVPALLAGLQPGWWVLRALIAGGTVAFLFTGQGMTALVVGTLLGLLALPLSFALGARTRADRRLLWIVVPVNAFVAGALVGALYALATPPWGGYQESSAMPGLLLDGETVTDVRPFDAQGRPLSEVYLFDQDGRPLSVQDIGCTPADGSGFDTPAEPVPYPRGDRTPDPATGECVTTAPEPMIVTVPDGASASAQPAPESTPASAPGSAPAPAPGSAPAPAPESAPEQGPTG</sequence>